<protein>
    <submittedName>
        <fullName evidence="3">Uncharacterized protein</fullName>
    </submittedName>
</protein>
<keyword evidence="2" id="KW-0812">Transmembrane</keyword>
<feature type="region of interest" description="Disordered" evidence="1">
    <location>
        <begin position="333"/>
        <end position="352"/>
    </location>
</feature>
<feature type="region of interest" description="Disordered" evidence="1">
    <location>
        <begin position="217"/>
        <end position="272"/>
    </location>
</feature>
<accession>A0A9P4NKV5</accession>
<evidence type="ECO:0000256" key="2">
    <source>
        <dbReference type="SAM" id="Phobius"/>
    </source>
</evidence>
<keyword evidence="2" id="KW-1133">Transmembrane helix</keyword>
<keyword evidence="4" id="KW-1185">Reference proteome</keyword>
<feature type="region of interest" description="Disordered" evidence="1">
    <location>
        <begin position="1"/>
        <end position="37"/>
    </location>
</feature>
<feature type="compositionally biased region" description="Low complexity" evidence="1">
    <location>
        <begin position="255"/>
        <end position="272"/>
    </location>
</feature>
<comment type="caution">
    <text evidence="3">The sequence shown here is derived from an EMBL/GenBank/DDBJ whole genome shotgun (WGS) entry which is preliminary data.</text>
</comment>
<gene>
    <name evidence="3" type="ORF">EJ08DRAFT_700254</name>
</gene>
<feature type="region of interest" description="Disordered" evidence="1">
    <location>
        <begin position="158"/>
        <end position="191"/>
    </location>
</feature>
<name>A0A9P4NKV5_9PEZI</name>
<dbReference type="AlphaFoldDB" id="A0A9P4NKV5"/>
<dbReference type="OrthoDB" id="5411141at2759"/>
<feature type="compositionally biased region" description="Low complexity" evidence="1">
    <location>
        <begin position="226"/>
        <end position="240"/>
    </location>
</feature>
<feature type="compositionally biased region" description="Basic and acidic residues" evidence="1">
    <location>
        <begin position="18"/>
        <end position="32"/>
    </location>
</feature>
<dbReference type="EMBL" id="MU007068">
    <property type="protein sequence ID" value="KAF2425708.1"/>
    <property type="molecule type" value="Genomic_DNA"/>
</dbReference>
<evidence type="ECO:0000313" key="3">
    <source>
        <dbReference type="EMBL" id="KAF2425708.1"/>
    </source>
</evidence>
<feature type="transmembrane region" description="Helical" evidence="2">
    <location>
        <begin position="121"/>
        <end position="142"/>
    </location>
</feature>
<feature type="compositionally biased region" description="Polar residues" evidence="1">
    <location>
        <begin position="443"/>
        <end position="454"/>
    </location>
</feature>
<keyword evidence="2" id="KW-0472">Membrane</keyword>
<sequence length="506" mass="53920">MWARRNSMPMSQPYQGHAAKDAGRRIAGRDAPSEPAAGIVPSKAMVTATTYMTMMVYETQRPVVTAGLVGIDPNVAAPVNAVPQPTSTADLHAKGVNYTSSPLSSQRKPGNYRLSESTEHVLIAAGAIGATIILTFVVYLIYRLRQGTSLREIFKSLKGNPSPHFSKKPHGAGKVEKVAAPAPRGSDWAPYNPTDKSVWEAETSFAGSSVAINQPYPPNPAFLRPGTSSSSRSLLTGTGLQAPSVAPFPPPNRRSLSAPPSMPLSMHPPTHGSNLLSPTPSSLVLPLEQAGNISHSRTDTKTSTDGSIPAYLANIVNGLPTCPPKISRFSWTNSQAPKTPMDPRFSMASSTNSVPRYRTVESWVGQQASRVEDQKAQEDIRRQIEEAIKEVNEASGITPVGQIMSPPMPPRDIGRKGSTPSVPDLPAQYLSSAVQPVAIASSSLPPHQDATNKNGAAVEAETSKRHYTQASDDPIFKAHPGTQVCLPRGSLIPSVILDGKVCPNEF</sequence>
<dbReference type="Proteomes" id="UP000800235">
    <property type="component" value="Unassembled WGS sequence"/>
</dbReference>
<feature type="region of interest" description="Disordered" evidence="1">
    <location>
        <begin position="443"/>
        <end position="475"/>
    </location>
</feature>
<evidence type="ECO:0000313" key="4">
    <source>
        <dbReference type="Proteomes" id="UP000800235"/>
    </source>
</evidence>
<organism evidence="3 4">
    <name type="scientific">Tothia fuscella</name>
    <dbReference type="NCBI Taxonomy" id="1048955"/>
    <lineage>
        <taxon>Eukaryota</taxon>
        <taxon>Fungi</taxon>
        <taxon>Dikarya</taxon>
        <taxon>Ascomycota</taxon>
        <taxon>Pezizomycotina</taxon>
        <taxon>Dothideomycetes</taxon>
        <taxon>Pleosporomycetidae</taxon>
        <taxon>Venturiales</taxon>
        <taxon>Cylindrosympodiaceae</taxon>
        <taxon>Tothia</taxon>
    </lineage>
</organism>
<reference evidence="3" key="1">
    <citation type="journal article" date="2020" name="Stud. Mycol.">
        <title>101 Dothideomycetes genomes: a test case for predicting lifestyles and emergence of pathogens.</title>
        <authorList>
            <person name="Haridas S."/>
            <person name="Albert R."/>
            <person name="Binder M."/>
            <person name="Bloem J."/>
            <person name="Labutti K."/>
            <person name="Salamov A."/>
            <person name="Andreopoulos B."/>
            <person name="Baker S."/>
            <person name="Barry K."/>
            <person name="Bills G."/>
            <person name="Bluhm B."/>
            <person name="Cannon C."/>
            <person name="Castanera R."/>
            <person name="Culley D."/>
            <person name="Daum C."/>
            <person name="Ezra D."/>
            <person name="Gonzalez J."/>
            <person name="Henrissat B."/>
            <person name="Kuo A."/>
            <person name="Liang C."/>
            <person name="Lipzen A."/>
            <person name="Lutzoni F."/>
            <person name="Magnuson J."/>
            <person name="Mondo S."/>
            <person name="Nolan M."/>
            <person name="Ohm R."/>
            <person name="Pangilinan J."/>
            <person name="Park H.-J."/>
            <person name="Ramirez L."/>
            <person name="Alfaro M."/>
            <person name="Sun H."/>
            <person name="Tritt A."/>
            <person name="Yoshinaga Y."/>
            <person name="Zwiers L.-H."/>
            <person name="Turgeon B."/>
            <person name="Goodwin S."/>
            <person name="Spatafora J."/>
            <person name="Crous P."/>
            <person name="Grigoriev I."/>
        </authorList>
    </citation>
    <scope>NUCLEOTIDE SEQUENCE</scope>
    <source>
        <strain evidence="3">CBS 130266</strain>
    </source>
</reference>
<evidence type="ECO:0000256" key="1">
    <source>
        <dbReference type="SAM" id="MobiDB-lite"/>
    </source>
</evidence>
<proteinExistence type="predicted"/>